<evidence type="ECO:0000313" key="1">
    <source>
        <dbReference type="EMBL" id="OAD21486.1"/>
    </source>
</evidence>
<organism evidence="1 2">
    <name type="scientific">Candidatus Thiomargarita nelsonii</name>
    <dbReference type="NCBI Taxonomy" id="1003181"/>
    <lineage>
        <taxon>Bacteria</taxon>
        <taxon>Pseudomonadati</taxon>
        <taxon>Pseudomonadota</taxon>
        <taxon>Gammaproteobacteria</taxon>
        <taxon>Thiotrichales</taxon>
        <taxon>Thiotrichaceae</taxon>
        <taxon>Thiomargarita</taxon>
    </lineage>
</organism>
<reference evidence="1 2" key="1">
    <citation type="submission" date="2016-05" db="EMBL/GenBank/DDBJ databases">
        <title>Single-cell genome of chain-forming Candidatus Thiomargarita nelsonii and comparison to other large sulfur-oxidizing bacteria.</title>
        <authorList>
            <person name="Winkel M."/>
            <person name="Salman V."/>
            <person name="Woyke T."/>
            <person name="Schulz-Vogt H."/>
            <person name="Richter M."/>
            <person name="Flood B."/>
            <person name="Bailey J."/>
            <person name="Amann R."/>
            <person name="Mussmann M."/>
        </authorList>
    </citation>
    <scope>NUCLEOTIDE SEQUENCE [LARGE SCALE GENOMIC DNA]</scope>
    <source>
        <strain evidence="1 2">THI036</strain>
    </source>
</reference>
<proteinExistence type="predicted"/>
<dbReference type="EMBL" id="LUTY01001598">
    <property type="protein sequence ID" value="OAD21486.1"/>
    <property type="molecule type" value="Genomic_DNA"/>
</dbReference>
<dbReference type="AlphaFoldDB" id="A0A0A6NYL6"/>
<accession>A0A0A6NYL6</accession>
<gene>
    <name evidence="1" type="ORF">THIOM_002743</name>
</gene>
<comment type="caution">
    <text evidence="1">The sequence shown here is derived from an EMBL/GenBank/DDBJ whole genome shotgun (WGS) entry which is preliminary data.</text>
</comment>
<evidence type="ECO:0000313" key="2">
    <source>
        <dbReference type="Proteomes" id="UP000076962"/>
    </source>
</evidence>
<keyword evidence="2" id="KW-1185">Reference proteome</keyword>
<protein>
    <submittedName>
        <fullName evidence="1">Uncharacterized protein</fullName>
    </submittedName>
</protein>
<name>A0A0A6NYL6_9GAMM</name>
<sequence>MERSGFPETLSYEPDYLAIMETLEQTKLQYLSLDGLKIKLPEGFSLSPQHLKRFRTNLQNFLQNAVDQNSSLLTDEQEESYAEIARQFASVMTEDVSK</sequence>
<dbReference type="Proteomes" id="UP000076962">
    <property type="component" value="Unassembled WGS sequence"/>
</dbReference>